<accession>A0A838Y4G0</accession>
<reference evidence="1 2" key="1">
    <citation type="submission" date="2020-07" db="EMBL/GenBank/DDBJ databases">
        <authorList>
            <person name="Li M."/>
        </authorList>
    </citation>
    <scope>NUCLEOTIDE SEQUENCE [LARGE SCALE GENOMIC DNA]</scope>
    <source>
        <strain evidence="1 2">DSM 23284</strain>
    </source>
</reference>
<dbReference type="RefSeq" id="WP_181762041.1">
    <property type="nucleotide sequence ID" value="NZ_BMCR01000001.1"/>
</dbReference>
<comment type="caution">
    <text evidence="1">The sequence shown here is derived from an EMBL/GenBank/DDBJ whole genome shotgun (WGS) entry which is preliminary data.</text>
</comment>
<dbReference type="EMBL" id="JACEON010000026">
    <property type="protein sequence ID" value="MBA4613843.1"/>
    <property type="molecule type" value="Genomic_DNA"/>
</dbReference>
<gene>
    <name evidence="1" type="ORF">H1W37_19470</name>
</gene>
<protein>
    <submittedName>
        <fullName evidence="1">Uncharacterized protein</fullName>
    </submittedName>
</protein>
<name>A0A838Y4G0_9HYPH</name>
<sequence>MAHSKKALSRFMTADMGRTNQTDFYVYSSNHTLAEVISAGFFNDSRTTIGAGDVVLAMIDKDGSPAFVVLTFASVPDTGDVTVKLESPVLGQANVADLALTPVTGVDGAGSNAASAADVDARFASVQATVNALIANLETAGVNAPA</sequence>
<evidence type="ECO:0000313" key="1">
    <source>
        <dbReference type="EMBL" id="MBA4613843.1"/>
    </source>
</evidence>
<organism evidence="1 2">
    <name type="scientific">Stappia taiwanensis</name>
    <dbReference type="NCBI Taxonomy" id="992267"/>
    <lineage>
        <taxon>Bacteria</taxon>
        <taxon>Pseudomonadati</taxon>
        <taxon>Pseudomonadota</taxon>
        <taxon>Alphaproteobacteria</taxon>
        <taxon>Hyphomicrobiales</taxon>
        <taxon>Stappiaceae</taxon>
        <taxon>Stappia</taxon>
    </lineage>
</organism>
<proteinExistence type="predicted"/>
<dbReference type="Proteomes" id="UP000559404">
    <property type="component" value="Unassembled WGS sequence"/>
</dbReference>
<reference evidence="1 2" key="2">
    <citation type="submission" date="2020-08" db="EMBL/GenBank/DDBJ databases">
        <title>Stappia taiwanensis sp. nov., isolated from a coastal thermal spring.</title>
        <authorList>
            <person name="Kampfer P."/>
        </authorList>
    </citation>
    <scope>NUCLEOTIDE SEQUENCE [LARGE SCALE GENOMIC DNA]</scope>
    <source>
        <strain evidence="1 2">DSM 23284</strain>
    </source>
</reference>
<dbReference type="AlphaFoldDB" id="A0A838Y4G0"/>
<keyword evidence="2" id="KW-1185">Reference proteome</keyword>
<evidence type="ECO:0000313" key="2">
    <source>
        <dbReference type="Proteomes" id="UP000559404"/>
    </source>
</evidence>